<evidence type="ECO:0000256" key="2">
    <source>
        <dbReference type="ARBA" id="ARBA00023004"/>
    </source>
</evidence>
<dbReference type="PANTHER" id="PTHR35303:SF5">
    <property type="entry name" value="OS02G0197800 PROTEIN"/>
    <property type="match status" value="1"/>
</dbReference>
<evidence type="ECO:0000313" key="4">
    <source>
        <dbReference type="EMBL" id="STR02758.1"/>
    </source>
</evidence>
<reference evidence="4 5" key="1">
    <citation type="submission" date="2018-06" db="EMBL/GenBank/DDBJ databases">
        <authorList>
            <consortium name="Pathogen Informatics"/>
            <person name="Doyle S."/>
        </authorList>
    </citation>
    <scope>NUCLEOTIDE SEQUENCE [LARGE SCALE GENOMIC DNA]</scope>
    <source>
        <strain evidence="4 5">NCTC13336</strain>
    </source>
</reference>
<evidence type="ECO:0000259" key="3">
    <source>
        <dbReference type="Pfam" id="PF06155"/>
    </source>
</evidence>
<sequence length="134" mass="14492">MQHPAPEEIRLRPGRAVLALVYGGETKELPAEYLRVYSPSAQVRGHATGQEVLQTGKLGITIANLEPVGNYALKIVFSDGHDSGLYDWGCLYKLAHEYATMWPAYLARLEAAGASRTPSAKEAAPAKKGGCSRH</sequence>
<dbReference type="PANTHER" id="PTHR35303">
    <property type="entry name" value="OS02G0197800 PROTEIN"/>
    <property type="match status" value="1"/>
</dbReference>
<dbReference type="AlphaFoldDB" id="A0A377R1G5"/>
<keyword evidence="5" id="KW-1185">Reference proteome</keyword>
<name>A0A377R1G5_9NEIS</name>
<keyword evidence="1" id="KW-0479">Metal-binding</keyword>
<dbReference type="InterPro" id="IPR010376">
    <property type="entry name" value="GBBH-like_N"/>
</dbReference>
<organism evidence="4 5">
    <name type="scientific">Kingella potus</name>
    <dbReference type="NCBI Taxonomy" id="265175"/>
    <lineage>
        <taxon>Bacteria</taxon>
        <taxon>Pseudomonadati</taxon>
        <taxon>Pseudomonadota</taxon>
        <taxon>Betaproteobacteria</taxon>
        <taxon>Neisseriales</taxon>
        <taxon>Neisseriaceae</taxon>
        <taxon>Kingella</taxon>
    </lineage>
</organism>
<keyword evidence="2" id="KW-0408">Iron</keyword>
<dbReference type="GO" id="GO:0046872">
    <property type="term" value="F:metal ion binding"/>
    <property type="evidence" value="ECO:0007669"/>
    <property type="project" value="UniProtKB-KW"/>
</dbReference>
<protein>
    <submittedName>
        <fullName evidence="4">Uncharacterized protein conserved in bacteria</fullName>
    </submittedName>
</protein>
<dbReference type="EMBL" id="UGJJ01000002">
    <property type="protein sequence ID" value="STR02758.1"/>
    <property type="molecule type" value="Genomic_DNA"/>
</dbReference>
<evidence type="ECO:0000256" key="1">
    <source>
        <dbReference type="ARBA" id="ARBA00022723"/>
    </source>
</evidence>
<dbReference type="OrthoDB" id="9794178at2"/>
<proteinExistence type="predicted"/>
<accession>A0A377R1G5</accession>
<dbReference type="RefSeq" id="WP_115308952.1">
    <property type="nucleotide sequence ID" value="NZ_CP091516.1"/>
</dbReference>
<evidence type="ECO:0000313" key="5">
    <source>
        <dbReference type="Proteomes" id="UP000254293"/>
    </source>
</evidence>
<gene>
    <name evidence="4" type="ORF">NCTC13336_01638</name>
</gene>
<dbReference type="Pfam" id="PF06155">
    <property type="entry name" value="GBBH-like_N"/>
    <property type="match status" value="1"/>
</dbReference>
<dbReference type="Gene3D" id="3.30.2020.30">
    <property type="match status" value="1"/>
</dbReference>
<feature type="domain" description="Gamma-butyrobetaine hydroxylase-like N-terminal" evidence="3">
    <location>
        <begin position="11"/>
        <end position="92"/>
    </location>
</feature>
<dbReference type="InterPro" id="IPR038492">
    <property type="entry name" value="GBBH-like_N_sf"/>
</dbReference>
<dbReference type="Proteomes" id="UP000254293">
    <property type="component" value="Unassembled WGS sequence"/>
</dbReference>